<evidence type="ECO:0000313" key="2">
    <source>
        <dbReference type="Proteomes" id="UP000178170"/>
    </source>
</evidence>
<dbReference type="SUPFAM" id="SSF53254">
    <property type="entry name" value="Phosphoglycerate mutase-like"/>
    <property type="match status" value="1"/>
</dbReference>
<evidence type="ECO:0000313" key="1">
    <source>
        <dbReference type="EMBL" id="OHA63731.1"/>
    </source>
</evidence>
<gene>
    <name evidence="1" type="ORF">A2843_02810</name>
</gene>
<organism evidence="1 2">
    <name type="scientific">Candidatus Wildermuthbacteria bacterium RIFCSPHIGHO2_01_FULL_48_27b</name>
    <dbReference type="NCBI Taxonomy" id="1802447"/>
    <lineage>
        <taxon>Bacteria</taxon>
        <taxon>Candidatus Wildermuthiibacteriota</taxon>
    </lineage>
</organism>
<protein>
    <submittedName>
        <fullName evidence="1">Uncharacterized protein</fullName>
    </submittedName>
</protein>
<dbReference type="Gene3D" id="3.40.50.1240">
    <property type="entry name" value="Phosphoglycerate mutase-like"/>
    <property type="match status" value="1"/>
</dbReference>
<dbReference type="AlphaFoldDB" id="A0A1G2QV54"/>
<proteinExistence type="predicted"/>
<dbReference type="InterPro" id="IPR013078">
    <property type="entry name" value="His_Pase_superF_clade-1"/>
</dbReference>
<name>A0A1G2QV54_9BACT</name>
<dbReference type="Proteomes" id="UP000178170">
    <property type="component" value="Unassembled WGS sequence"/>
</dbReference>
<dbReference type="InterPro" id="IPR029033">
    <property type="entry name" value="His_PPase_superfam"/>
</dbReference>
<comment type="caution">
    <text evidence="1">The sequence shown here is derived from an EMBL/GenBank/DDBJ whole genome shotgun (WGS) entry which is preliminary data.</text>
</comment>
<sequence length="101" mass="11471">MGILLAIRHLETQDNREQRFSSGDRDVPILPGQHFAGNMMATLGKFRKEELVIIHTGLQRSIETAVLLMWLLGYSRKPLAVPQLRERLGGQFAGLRFSELQ</sequence>
<reference evidence="1 2" key="1">
    <citation type="journal article" date="2016" name="Nat. Commun.">
        <title>Thousands of microbial genomes shed light on interconnected biogeochemical processes in an aquifer system.</title>
        <authorList>
            <person name="Anantharaman K."/>
            <person name="Brown C.T."/>
            <person name="Hug L.A."/>
            <person name="Sharon I."/>
            <person name="Castelle C.J."/>
            <person name="Probst A.J."/>
            <person name="Thomas B.C."/>
            <person name="Singh A."/>
            <person name="Wilkins M.J."/>
            <person name="Karaoz U."/>
            <person name="Brodie E.L."/>
            <person name="Williams K.H."/>
            <person name="Hubbard S.S."/>
            <person name="Banfield J.F."/>
        </authorList>
    </citation>
    <scope>NUCLEOTIDE SEQUENCE [LARGE SCALE GENOMIC DNA]</scope>
</reference>
<dbReference type="EMBL" id="MHTS01000027">
    <property type="protein sequence ID" value="OHA63731.1"/>
    <property type="molecule type" value="Genomic_DNA"/>
</dbReference>
<dbReference type="Pfam" id="PF00300">
    <property type="entry name" value="His_Phos_1"/>
    <property type="match status" value="1"/>
</dbReference>
<accession>A0A1G2QV54</accession>